<dbReference type="AlphaFoldDB" id="M5SGS0"/>
<dbReference type="EMBL" id="ANOF01000127">
    <property type="protein sequence ID" value="EMI25384.1"/>
    <property type="molecule type" value="Genomic_DNA"/>
</dbReference>
<dbReference type="STRING" id="1263868.RESH_04109"/>
<accession>M5SGS0</accession>
<gene>
    <name evidence="1" type="ORF">RESH_04109</name>
</gene>
<proteinExistence type="predicted"/>
<organism evidence="1 2">
    <name type="scientific">Rhodopirellula europaea SH398</name>
    <dbReference type="NCBI Taxonomy" id="1263868"/>
    <lineage>
        <taxon>Bacteria</taxon>
        <taxon>Pseudomonadati</taxon>
        <taxon>Planctomycetota</taxon>
        <taxon>Planctomycetia</taxon>
        <taxon>Pirellulales</taxon>
        <taxon>Pirellulaceae</taxon>
        <taxon>Rhodopirellula</taxon>
    </lineage>
</organism>
<dbReference type="Proteomes" id="UP000011996">
    <property type="component" value="Unassembled WGS sequence"/>
</dbReference>
<name>M5SGS0_9BACT</name>
<evidence type="ECO:0000313" key="1">
    <source>
        <dbReference type="EMBL" id="EMI25384.1"/>
    </source>
</evidence>
<dbReference type="PATRIC" id="fig|1263868.3.peg.4451"/>
<comment type="caution">
    <text evidence="1">The sequence shown here is derived from an EMBL/GenBank/DDBJ whole genome shotgun (WGS) entry which is preliminary data.</text>
</comment>
<sequence length="45" mass="4799">MEAAIGTRIGGADLQHSEIGNGRAERKVGAVERILIRDAHQDETG</sequence>
<reference evidence="1 2" key="1">
    <citation type="journal article" date="2013" name="Mar. Genomics">
        <title>Expression of sulfatases in Rhodopirellula baltica and the diversity of sulfatases in the genus Rhodopirellula.</title>
        <authorList>
            <person name="Wegner C.E."/>
            <person name="Richter-Heitmann T."/>
            <person name="Klindworth A."/>
            <person name="Klockow C."/>
            <person name="Richter M."/>
            <person name="Achstetter T."/>
            <person name="Glockner F.O."/>
            <person name="Harder J."/>
        </authorList>
    </citation>
    <scope>NUCLEOTIDE SEQUENCE [LARGE SCALE GENOMIC DNA]</scope>
    <source>
        <strain evidence="1 2">SH398</strain>
    </source>
</reference>
<protein>
    <submittedName>
        <fullName evidence="1">Uncharacterized protein</fullName>
    </submittedName>
</protein>
<evidence type="ECO:0000313" key="2">
    <source>
        <dbReference type="Proteomes" id="UP000011996"/>
    </source>
</evidence>